<dbReference type="PIRSF" id="PIRSF018571">
    <property type="entry name" value="SpoIIGA"/>
    <property type="match status" value="1"/>
</dbReference>
<comment type="caution">
    <text evidence="4">The sequence shown here is derived from an EMBL/GenBank/DDBJ whole genome shotgun (WGS) entry which is preliminary data.</text>
</comment>
<reference evidence="4" key="2">
    <citation type="journal article" date="2021" name="PeerJ">
        <title>Extensive microbial diversity within the chicken gut microbiome revealed by metagenomics and culture.</title>
        <authorList>
            <person name="Gilroy R."/>
            <person name="Ravi A."/>
            <person name="Getino M."/>
            <person name="Pursley I."/>
            <person name="Horton D.L."/>
            <person name="Alikhan N.F."/>
            <person name="Baker D."/>
            <person name="Gharbi K."/>
            <person name="Hall N."/>
            <person name="Watson M."/>
            <person name="Adriaenssens E.M."/>
            <person name="Foster-Nyarko E."/>
            <person name="Jarju S."/>
            <person name="Secka A."/>
            <person name="Antonio M."/>
            <person name="Oren A."/>
            <person name="Chaudhuri R.R."/>
            <person name="La Ragione R."/>
            <person name="Hildebrand F."/>
            <person name="Pallen M.J."/>
        </authorList>
    </citation>
    <scope>NUCLEOTIDE SEQUENCE</scope>
    <source>
        <strain evidence="4">CHK176-6737</strain>
    </source>
</reference>
<proteinExistence type="inferred from homology"/>
<protein>
    <recommendedName>
        <fullName evidence="1">Sporulation sigma-E factor-processing peptidase</fullName>
        <ecNumber evidence="1">3.4.23.-</ecNumber>
    </recommendedName>
    <alternativeName>
        <fullName evidence="1">Membrane-associated aspartic protease</fullName>
    </alternativeName>
    <alternativeName>
        <fullName evidence="1">Stage II sporulation protein GA</fullName>
    </alternativeName>
</protein>
<evidence type="ECO:0000313" key="5">
    <source>
        <dbReference type="Proteomes" id="UP000824125"/>
    </source>
</evidence>
<dbReference type="Pfam" id="PF03419">
    <property type="entry name" value="Peptidase_U4"/>
    <property type="match status" value="2"/>
</dbReference>
<dbReference type="GO" id="GO:0005886">
    <property type="term" value="C:plasma membrane"/>
    <property type="evidence" value="ECO:0007669"/>
    <property type="project" value="UniProtKB-SubCell"/>
</dbReference>
<sequence length="270" mass="29910">MKTVIYVDVLFLINFFMTVLILLVTSAFSQQRIKTWRLLIGGLIGGVYALVILVDHLPFVLSAGGKVVSAAAIVLAVFPWQGIKQYLKNVLVFFISSMVLLGIIIALWFIFEPPGVVIRNESVYFDVSTGVLLFSGIAAYGIACLAVRIYQHAVSKKQLYVLSVRCGEKSAQLTALSDTGNKLREPFSGKPVIIAEKSRVFLLSRGRPLRIVPFDTIGVRGLMECFQPESVTVVSRGKSFEIHDVYIALSDMDFSKKPFNAIFNPVILRD</sequence>
<accession>A0A9D1MTG7</accession>
<feature type="active site" evidence="2">
    <location>
        <position position="178"/>
    </location>
</feature>
<feature type="transmembrane region" description="Helical" evidence="3">
    <location>
        <begin position="90"/>
        <end position="111"/>
    </location>
</feature>
<reference evidence="4" key="1">
    <citation type="submission" date="2020-10" db="EMBL/GenBank/DDBJ databases">
        <authorList>
            <person name="Gilroy R."/>
        </authorList>
    </citation>
    <scope>NUCLEOTIDE SEQUENCE</scope>
    <source>
        <strain evidence="4">CHK176-6737</strain>
    </source>
</reference>
<comment type="function">
    <text evidence="1">Probable aspartic protease that is responsible for the proteolytic cleavage of the RNA polymerase sigma E factor (SigE/spoIIGB) to yield the active peptide in the mother cell during sporulation. Responds to a signal from the forespore that is triggered by the extracellular signal protein SpoIIR.</text>
</comment>
<organism evidence="4 5">
    <name type="scientific">Candidatus Scybalenecus merdavium</name>
    <dbReference type="NCBI Taxonomy" id="2840939"/>
    <lineage>
        <taxon>Bacteria</taxon>
        <taxon>Bacillati</taxon>
        <taxon>Bacillota</taxon>
        <taxon>Clostridia</taxon>
        <taxon>Eubacteriales</taxon>
        <taxon>Oscillospiraceae</taxon>
        <taxon>Oscillospiraceae incertae sedis</taxon>
        <taxon>Candidatus Scybalenecus</taxon>
    </lineage>
</organism>
<comment type="subcellular location">
    <subcellularLocation>
        <location evidence="1">Cell membrane</location>
    </subcellularLocation>
</comment>
<name>A0A9D1MTG7_9FIRM</name>
<gene>
    <name evidence="4" type="ORF">IAD23_00860</name>
</gene>
<dbReference type="AlphaFoldDB" id="A0A9D1MTG7"/>
<dbReference type="Proteomes" id="UP000824125">
    <property type="component" value="Unassembled WGS sequence"/>
</dbReference>
<keyword evidence="1" id="KW-0378">Hydrolase</keyword>
<dbReference type="GO" id="GO:0030436">
    <property type="term" value="P:asexual sporulation"/>
    <property type="evidence" value="ECO:0007669"/>
    <property type="project" value="InterPro"/>
</dbReference>
<keyword evidence="3" id="KW-0812">Transmembrane</keyword>
<dbReference type="EC" id="3.4.23.-" evidence="1"/>
<dbReference type="InterPro" id="IPR005081">
    <property type="entry name" value="SpoIIGA"/>
</dbReference>
<feature type="transmembrane region" description="Helical" evidence="3">
    <location>
        <begin position="36"/>
        <end position="53"/>
    </location>
</feature>
<evidence type="ECO:0000256" key="3">
    <source>
        <dbReference type="SAM" id="Phobius"/>
    </source>
</evidence>
<feature type="transmembrane region" description="Helical" evidence="3">
    <location>
        <begin position="59"/>
        <end position="78"/>
    </location>
</feature>
<dbReference type="GO" id="GO:0006508">
    <property type="term" value="P:proteolysis"/>
    <property type="evidence" value="ECO:0007669"/>
    <property type="project" value="UniProtKB-KW"/>
</dbReference>
<keyword evidence="1" id="KW-1003">Cell membrane</keyword>
<dbReference type="GO" id="GO:0030435">
    <property type="term" value="P:sporulation resulting in formation of a cellular spore"/>
    <property type="evidence" value="ECO:0007669"/>
    <property type="project" value="UniProtKB-KW"/>
</dbReference>
<keyword evidence="1" id="KW-0064">Aspartyl protease</keyword>
<comment type="similarity">
    <text evidence="1">Belongs to the peptidase U4 family.</text>
</comment>
<evidence type="ECO:0000256" key="2">
    <source>
        <dbReference type="PIRSR" id="PIRSR018571-1"/>
    </source>
</evidence>
<evidence type="ECO:0000313" key="4">
    <source>
        <dbReference type="EMBL" id="HIU68491.1"/>
    </source>
</evidence>
<keyword evidence="3" id="KW-1133">Transmembrane helix</keyword>
<feature type="transmembrane region" description="Helical" evidence="3">
    <location>
        <begin position="131"/>
        <end position="150"/>
    </location>
</feature>
<keyword evidence="1" id="KW-0749">Sporulation</keyword>
<dbReference type="GO" id="GO:0004190">
    <property type="term" value="F:aspartic-type endopeptidase activity"/>
    <property type="evidence" value="ECO:0007669"/>
    <property type="project" value="UniProtKB-KW"/>
</dbReference>
<keyword evidence="1 3" id="KW-0472">Membrane</keyword>
<feature type="transmembrane region" description="Helical" evidence="3">
    <location>
        <begin position="6"/>
        <end position="24"/>
    </location>
</feature>
<evidence type="ECO:0000256" key="1">
    <source>
        <dbReference type="PIRNR" id="PIRNR018571"/>
    </source>
</evidence>
<keyword evidence="1" id="KW-0645">Protease</keyword>
<dbReference type="EMBL" id="DVNM01000005">
    <property type="protein sequence ID" value="HIU68491.1"/>
    <property type="molecule type" value="Genomic_DNA"/>
</dbReference>